<proteinExistence type="predicted"/>
<comment type="caution">
    <text evidence="1">The sequence shown here is derived from an EMBL/GenBank/DDBJ whole genome shotgun (WGS) entry which is preliminary data.</text>
</comment>
<dbReference type="Proteomes" id="UP000828390">
    <property type="component" value="Unassembled WGS sequence"/>
</dbReference>
<keyword evidence="2" id="KW-1185">Reference proteome</keyword>
<accession>A0A9D3YPG0</accession>
<evidence type="ECO:0000313" key="2">
    <source>
        <dbReference type="Proteomes" id="UP000828390"/>
    </source>
</evidence>
<dbReference type="EMBL" id="JAIWYP010000015">
    <property type="protein sequence ID" value="KAH3704617.1"/>
    <property type="molecule type" value="Genomic_DNA"/>
</dbReference>
<gene>
    <name evidence="1" type="ORF">DPMN_079676</name>
</gene>
<reference evidence="1" key="1">
    <citation type="journal article" date="2019" name="bioRxiv">
        <title>The Genome of the Zebra Mussel, Dreissena polymorpha: A Resource for Invasive Species Research.</title>
        <authorList>
            <person name="McCartney M.A."/>
            <person name="Auch B."/>
            <person name="Kono T."/>
            <person name="Mallez S."/>
            <person name="Zhang Y."/>
            <person name="Obille A."/>
            <person name="Becker A."/>
            <person name="Abrahante J.E."/>
            <person name="Garbe J."/>
            <person name="Badalamenti J.P."/>
            <person name="Herman A."/>
            <person name="Mangelson H."/>
            <person name="Liachko I."/>
            <person name="Sullivan S."/>
            <person name="Sone E.D."/>
            <person name="Koren S."/>
            <person name="Silverstein K.A.T."/>
            <person name="Beckman K.B."/>
            <person name="Gohl D.M."/>
        </authorList>
    </citation>
    <scope>NUCLEOTIDE SEQUENCE</scope>
    <source>
        <strain evidence="1">Duluth1</strain>
        <tissue evidence="1">Whole animal</tissue>
    </source>
</reference>
<organism evidence="1 2">
    <name type="scientific">Dreissena polymorpha</name>
    <name type="common">Zebra mussel</name>
    <name type="synonym">Mytilus polymorpha</name>
    <dbReference type="NCBI Taxonomy" id="45954"/>
    <lineage>
        <taxon>Eukaryota</taxon>
        <taxon>Metazoa</taxon>
        <taxon>Spiralia</taxon>
        <taxon>Lophotrochozoa</taxon>
        <taxon>Mollusca</taxon>
        <taxon>Bivalvia</taxon>
        <taxon>Autobranchia</taxon>
        <taxon>Heteroconchia</taxon>
        <taxon>Euheterodonta</taxon>
        <taxon>Imparidentia</taxon>
        <taxon>Neoheterodontei</taxon>
        <taxon>Myida</taxon>
        <taxon>Dreissenoidea</taxon>
        <taxon>Dreissenidae</taxon>
        <taxon>Dreissena</taxon>
    </lineage>
</organism>
<name>A0A9D3YPG0_DREPO</name>
<reference evidence="1" key="2">
    <citation type="submission" date="2020-11" db="EMBL/GenBank/DDBJ databases">
        <authorList>
            <person name="McCartney M.A."/>
            <person name="Auch B."/>
            <person name="Kono T."/>
            <person name="Mallez S."/>
            <person name="Becker A."/>
            <person name="Gohl D.M."/>
            <person name="Silverstein K.A.T."/>
            <person name="Koren S."/>
            <person name="Bechman K.B."/>
            <person name="Herman A."/>
            <person name="Abrahante J.E."/>
            <person name="Garbe J."/>
        </authorList>
    </citation>
    <scope>NUCLEOTIDE SEQUENCE</scope>
    <source>
        <strain evidence="1">Duluth1</strain>
        <tissue evidence="1">Whole animal</tissue>
    </source>
</reference>
<dbReference type="AlphaFoldDB" id="A0A9D3YPG0"/>
<evidence type="ECO:0000313" key="1">
    <source>
        <dbReference type="EMBL" id="KAH3704617.1"/>
    </source>
</evidence>
<sequence>MEEFTTFQRIKFGKMQLLNVSASIVSGADPGFLICWGPRGPLGHLGGRGHENNFDASIFVDIKCSENRTSVQKEGYIKIAKFDLKNRATESLKWEMLCMKKKTTSNELTLLWRI</sequence>
<protein>
    <submittedName>
        <fullName evidence="1">Uncharacterized protein</fullName>
    </submittedName>
</protein>